<evidence type="ECO:0000313" key="2">
    <source>
        <dbReference type="Proteomes" id="UP001168098"/>
    </source>
</evidence>
<proteinExistence type="predicted"/>
<dbReference type="AlphaFoldDB" id="A0AA39DFA8"/>
<sequence>MELVVLSFELVCGVQVAELASWYRFPRAAAFCSNLACCSNCLSIPSNDTSVAGKVALCFTSGIFETPFSASFVKEARGLGVIIAFSKMRGWMGVGESASNFVSGFQNSNLSPLRKPSRSSQTAASSNSLKLAADLLQQPPLFPL</sequence>
<protein>
    <submittedName>
        <fullName evidence="1">Uncharacterized protein</fullName>
    </submittedName>
</protein>
<name>A0AA39DFA8_VITRO</name>
<evidence type="ECO:0000313" key="1">
    <source>
        <dbReference type="EMBL" id="KAJ9680077.1"/>
    </source>
</evidence>
<reference evidence="1 2" key="1">
    <citation type="journal article" date="2023" name="BMC Biotechnol.">
        <title>Vitis rotundifolia cv Carlos genome sequencing.</title>
        <authorList>
            <person name="Huff M."/>
            <person name="Hulse-Kemp A."/>
            <person name="Scheffler B."/>
            <person name="Youngblood R."/>
            <person name="Simpson S."/>
            <person name="Babiker E."/>
            <person name="Staton M."/>
        </authorList>
    </citation>
    <scope>NUCLEOTIDE SEQUENCE [LARGE SCALE GENOMIC DNA]</scope>
    <source>
        <tissue evidence="1">Leaf</tissue>
    </source>
</reference>
<keyword evidence="2" id="KW-1185">Reference proteome</keyword>
<gene>
    <name evidence="1" type="ORF">PVL29_019379</name>
</gene>
<organism evidence="1 2">
    <name type="scientific">Vitis rotundifolia</name>
    <name type="common">Muscadine grape</name>
    <dbReference type="NCBI Taxonomy" id="103349"/>
    <lineage>
        <taxon>Eukaryota</taxon>
        <taxon>Viridiplantae</taxon>
        <taxon>Streptophyta</taxon>
        <taxon>Embryophyta</taxon>
        <taxon>Tracheophyta</taxon>
        <taxon>Spermatophyta</taxon>
        <taxon>Magnoliopsida</taxon>
        <taxon>eudicotyledons</taxon>
        <taxon>Gunneridae</taxon>
        <taxon>Pentapetalae</taxon>
        <taxon>rosids</taxon>
        <taxon>Vitales</taxon>
        <taxon>Vitaceae</taxon>
        <taxon>Viteae</taxon>
        <taxon>Vitis</taxon>
    </lineage>
</organism>
<dbReference type="EMBL" id="JARBHA010000015">
    <property type="protein sequence ID" value="KAJ9680077.1"/>
    <property type="molecule type" value="Genomic_DNA"/>
</dbReference>
<dbReference type="Proteomes" id="UP001168098">
    <property type="component" value="Unassembled WGS sequence"/>
</dbReference>
<comment type="caution">
    <text evidence="1">The sequence shown here is derived from an EMBL/GenBank/DDBJ whole genome shotgun (WGS) entry which is preliminary data.</text>
</comment>
<accession>A0AA39DFA8</accession>